<dbReference type="GO" id="GO:0006086">
    <property type="term" value="P:pyruvate decarboxylation to acetyl-CoA"/>
    <property type="evidence" value="ECO:0007669"/>
    <property type="project" value="TreeGrafter"/>
</dbReference>
<evidence type="ECO:0000256" key="2">
    <source>
        <dbReference type="ARBA" id="ARBA00023002"/>
    </source>
</evidence>
<organism evidence="5">
    <name type="scientific">freshwater metagenome</name>
    <dbReference type="NCBI Taxonomy" id="449393"/>
    <lineage>
        <taxon>unclassified sequences</taxon>
        <taxon>metagenomes</taxon>
        <taxon>ecological metagenomes</taxon>
    </lineage>
</organism>
<dbReference type="EMBL" id="CAFABF010000020">
    <property type="protein sequence ID" value="CAB4825695.1"/>
    <property type="molecule type" value="Genomic_DNA"/>
</dbReference>
<dbReference type="SUPFAM" id="SSF52518">
    <property type="entry name" value="Thiamin diphosphate-binding fold (THDP-binding)"/>
    <property type="match status" value="1"/>
</dbReference>
<dbReference type="PANTHER" id="PTHR11516:SF60">
    <property type="entry name" value="PYRUVATE DEHYDROGENASE E1 COMPONENT SUBUNIT ALPHA"/>
    <property type="match status" value="1"/>
</dbReference>
<dbReference type="InterPro" id="IPR001017">
    <property type="entry name" value="DH_E1"/>
</dbReference>
<reference evidence="5" key="1">
    <citation type="submission" date="2020-05" db="EMBL/GenBank/DDBJ databases">
        <authorList>
            <person name="Chiriac C."/>
            <person name="Salcher M."/>
            <person name="Ghai R."/>
            <person name="Kavagutti S V."/>
        </authorList>
    </citation>
    <scope>NUCLEOTIDE SEQUENCE</scope>
</reference>
<dbReference type="Pfam" id="PF00676">
    <property type="entry name" value="E1_dh"/>
    <property type="match status" value="1"/>
</dbReference>
<name>A0A6J6ZYR3_9ZZZZ</name>
<evidence type="ECO:0000256" key="3">
    <source>
        <dbReference type="ARBA" id="ARBA00023052"/>
    </source>
</evidence>
<dbReference type="InterPro" id="IPR050642">
    <property type="entry name" value="PDH_E1_Alpha_Subunit"/>
</dbReference>
<accession>A0A6J6ZYR3</accession>
<dbReference type="Gene3D" id="3.40.50.970">
    <property type="match status" value="1"/>
</dbReference>
<evidence type="ECO:0000256" key="1">
    <source>
        <dbReference type="ARBA" id="ARBA00001964"/>
    </source>
</evidence>
<evidence type="ECO:0000259" key="4">
    <source>
        <dbReference type="Pfam" id="PF00676"/>
    </source>
</evidence>
<comment type="cofactor">
    <cofactor evidence="1">
        <name>thiamine diphosphate</name>
        <dbReference type="ChEBI" id="CHEBI:58937"/>
    </cofactor>
</comment>
<protein>
    <submittedName>
        <fullName evidence="5">Unannotated protein</fullName>
    </submittedName>
</protein>
<dbReference type="InterPro" id="IPR029061">
    <property type="entry name" value="THDP-binding"/>
</dbReference>
<dbReference type="PANTHER" id="PTHR11516">
    <property type="entry name" value="PYRUVATE DEHYDROGENASE E1 COMPONENT, ALPHA SUBUNIT BACTERIAL AND ORGANELLAR"/>
    <property type="match status" value="1"/>
</dbReference>
<feature type="domain" description="Dehydrogenase E1 component" evidence="4">
    <location>
        <begin position="17"/>
        <end position="308"/>
    </location>
</feature>
<dbReference type="GO" id="GO:0004739">
    <property type="term" value="F:pyruvate dehydrogenase (acetyl-transferring) activity"/>
    <property type="evidence" value="ECO:0007669"/>
    <property type="project" value="TreeGrafter"/>
</dbReference>
<evidence type="ECO:0000313" key="5">
    <source>
        <dbReference type="EMBL" id="CAB4825695.1"/>
    </source>
</evidence>
<keyword evidence="3" id="KW-0786">Thiamine pyrophosphate</keyword>
<dbReference type="CDD" id="cd02000">
    <property type="entry name" value="TPP_E1_PDC_ADC_BCADC"/>
    <property type="match status" value="1"/>
</dbReference>
<dbReference type="AlphaFoldDB" id="A0A6J6ZYR3"/>
<gene>
    <name evidence="5" type="ORF">UFOPK3167_00590</name>
</gene>
<proteinExistence type="predicted"/>
<sequence>MTVKDMLDNWKLMSLSREFDLYIKEFAKTDEAVGYLHTSIGQEASSVGIIKQLRADDWMTSTYRNHSHGVARGLDLYKMVAELLGKRTGYCKGLGGSMHIADQDINFIGSMGIVAGGIPIATGAAWGSKMKGTDQVALCFFGEGAIHQGAFHEGLEFAIKFEAPVLFVCENNLYAESTSSKYHLLHESTIGYVDHFDIKAIKVDGNDFEAVEAAAKECFSWIRKNKRPAFIESMTYKLSGQYEGDTETYKSAEEIEYWKSRDPLKSYKARILEVDPSVESQFAVFENENRKQITDAFSRAAKDPFPTIDDMHEAVYFEEGASA</sequence>
<keyword evidence="2" id="KW-0560">Oxidoreductase</keyword>